<evidence type="ECO:0000256" key="4">
    <source>
        <dbReference type="ARBA" id="ARBA00023065"/>
    </source>
</evidence>
<dbReference type="Pfam" id="PF00213">
    <property type="entry name" value="OSCP"/>
    <property type="match status" value="1"/>
</dbReference>
<comment type="function">
    <text evidence="7">F(1)F(0) ATP synthase produces ATP from ADP in the presence of a proton or sodium gradient. F-type ATPases consist of two structural domains, F(1) containing the extramembraneous catalytic core and F(0) containing the membrane proton channel, linked together by a central stalk and a peripheral stalk. During catalysis, ATP synthesis in the catalytic domain of F(1) is coupled via a rotary mechanism of the central stalk subunits to proton translocation.</text>
</comment>
<organism evidence="8 9">
    <name type="scientific">Candidatus Cardinium hertigii</name>
    <dbReference type="NCBI Taxonomy" id="247481"/>
    <lineage>
        <taxon>Bacteria</taxon>
        <taxon>Pseudomonadati</taxon>
        <taxon>Bacteroidota</taxon>
        <taxon>Cytophagia</taxon>
        <taxon>Cytophagales</taxon>
        <taxon>Amoebophilaceae</taxon>
        <taxon>Candidatus Cardinium</taxon>
    </lineage>
</organism>
<dbReference type="SUPFAM" id="SSF47928">
    <property type="entry name" value="N-terminal domain of the delta subunit of the F1F0-ATP synthase"/>
    <property type="match status" value="1"/>
</dbReference>
<evidence type="ECO:0000256" key="6">
    <source>
        <dbReference type="ARBA" id="ARBA00023310"/>
    </source>
</evidence>
<dbReference type="GO" id="GO:0046933">
    <property type="term" value="F:proton-transporting ATP synthase activity, rotational mechanism"/>
    <property type="evidence" value="ECO:0007669"/>
    <property type="project" value="UniProtKB-UniRule"/>
</dbReference>
<dbReference type="HAMAP" id="MF_01416">
    <property type="entry name" value="ATP_synth_delta_bact"/>
    <property type="match status" value="1"/>
</dbReference>
<dbReference type="EMBL" id="RARA01000025">
    <property type="protein sequence ID" value="ROT47214.1"/>
    <property type="molecule type" value="Genomic_DNA"/>
</dbReference>
<dbReference type="OrthoDB" id="9802471at2"/>
<keyword evidence="6 7" id="KW-0066">ATP synthesis</keyword>
<sequence length="178" mass="19823">MATSQKLITRYANVFLAYATQSGELKAIGNGVTLLQNQFKAAPILDNILHNPTIPRVEKHKLLEKICKDALHPILWNFIEIIIDQYQIGLLKEILISFQSAYQEYIGIATAVVTTAVAIPAVLTKSFIEEVKQLVFCKEVLLVQQVDPSIIGGYILQIGALKLDKSVKHSLRLLKLSL</sequence>
<reference evidence="8 9" key="1">
    <citation type="submission" date="2018-09" db="EMBL/GenBank/DDBJ databases">
        <title>Comparative Genomics of Wolbachia-Cardinium Dual Endosymbiosis in a Plant-Parasitic Nematode.</title>
        <authorList>
            <person name="Brown A.M.V."/>
            <person name="Wasala S.K."/>
            <person name="Howe D.K."/>
            <person name="Peetz A.B."/>
            <person name="Zasada I.A."/>
            <person name="Denver D.R."/>
        </authorList>
    </citation>
    <scope>NUCLEOTIDE SEQUENCE [LARGE SCALE GENOMIC DNA]</scope>
    <source>
        <strain evidence="8 9">Pp_1</strain>
    </source>
</reference>
<comment type="function">
    <text evidence="7">This protein is part of the stalk that links CF(0) to CF(1). It either transmits conformational changes from CF(0) to CF(1) or is implicated in proton conduction.</text>
</comment>
<dbReference type="InterPro" id="IPR026015">
    <property type="entry name" value="ATP_synth_OSCP/delta_N_sf"/>
</dbReference>
<keyword evidence="7" id="KW-1003">Cell membrane</keyword>
<dbReference type="InterPro" id="IPR000711">
    <property type="entry name" value="ATPase_OSCP/dsu"/>
</dbReference>
<evidence type="ECO:0000256" key="7">
    <source>
        <dbReference type="HAMAP-Rule" id="MF_01416"/>
    </source>
</evidence>
<keyword evidence="7" id="KW-0139">CF(1)</keyword>
<keyword evidence="5 7" id="KW-0472">Membrane</keyword>
<protein>
    <recommendedName>
        <fullName evidence="7">ATP synthase subunit delta</fullName>
    </recommendedName>
    <alternativeName>
        <fullName evidence="7">ATP synthase F(1) sector subunit delta</fullName>
    </alternativeName>
    <alternativeName>
        <fullName evidence="7">F-type ATPase subunit delta</fullName>
        <shortName evidence="7">F-ATPase subunit delta</shortName>
    </alternativeName>
</protein>
<comment type="subcellular location">
    <subcellularLocation>
        <location evidence="7">Cell membrane</location>
        <topology evidence="7">Peripheral membrane protein</topology>
    </subcellularLocation>
    <subcellularLocation>
        <location evidence="1">Membrane</location>
    </subcellularLocation>
</comment>
<evidence type="ECO:0000313" key="9">
    <source>
        <dbReference type="Proteomes" id="UP000270927"/>
    </source>
</evidence>
<keyword evidence="9" id="KW-1185">Reference proteome</keyword>
<comment type="similarity">
    <text evidence="7">Belongs to the ATPase delta chain family.</text>
</comment>
<dbReference type="GO" id="GO:0045259">
    <property type="term" value="C:proton-transporting ATP synthase complex"/>
    <property type="evidence" value="ECO:0007669"/>
    <property type="project" value="UniProtKB-KW"/>
</dbReference>
<keyword evidence="2 7" id="KW-0813">Transport</keyword>
<keyword evidence="3 7" id="KW-0375">Hydrogen ion transport</keyword>
<dbReference type="Gene3D" id="1.10.520.20">
    <property type="entry name" value="N-terminal domain of the delta subunit of the F1F0-ATP synthase"/>
    <property type="match status" value="1"/>
</dbReference>
<dbReference type="Proteomes" id="UP000270927">
    <property type="component" value="Unassembled WGS sequence"/>
</dbReference>
<dbReference type="PRINTS" id="PR00125">
    <property type="entry name" value="ATPASEDELTA"/>
</dbReference>
<gene>
    <name evidence="7 8" type="primary">atpH</name>
    <name evidence="8" type="ORF">EDM02_03595</name>
</gene>
<dbReference type="GO" id="GO:0005886">
    <property type="term" value="C:plasma membrane"/>
    <property type="evidence" value="ECO:0007669"/>
    <property type="project" value="UniProtKB-SubCell"/>
</dbReference>
<dbReference type="RefSeq" id="WP_123663120.1">
    <property type="nucleotide sequence ID" value="NZ_RARA01000025.1"/>
</dbReference>
<evidence type="ECO:0000256" key="5">
    <source>
        <dbReference type="ARBA" id="ARBA00023136"/>
    </source>
</evidence>
<comment type="caution">
    <text evidence="8">The sequence shown here is derived from an EMBL/GenBank/DDBJ whole genome shotgun (WGS) entry which is preliminary data.</text>
</comment>
<evidence type="ECO:0000256" key="1">
    <source>
        <dbReference type="ARBA" id="ARBA00004370"/>
    </source>
</evidence>
<evidence type="ECO:0000256" key="3">
    <source>
        <dbReference type="ARBA" id="ARBA00022781"/>
    </source>
</evidence>
<evidence type="ECO:0000313" key="8">
    <source>
        <dbReference type="EMBL" id="ROT47214.1"/>
    </source>
</evidence>
<dbReference type="InterPro" id="IPR020781">
    <property type="entry name" value="ATPase_OSCP/d_CS"/>
</dbReference>
<dbReference type="PANTHER" id="PTHR11910">
    <property type="entry name" value="ATP SYNTHASE DELTA CHAIN"/>
    <property type="match status" value="1"/>
</dbReference>
<accession>A0A3N2QBM7</accession>
<keyword evidence="4 7" id="KW-0406">Ion transport</keyword>
<evidence type="ECO:0000256" key="2">
    <source>
        <dbReference type="ARBA" id="ARBA00022448"/>
    </source>
</evidence>
<name>A0A3N2QBM7_9BACT</name>
<dbReference type="GO" id="GO:0016787">
    <property type="term" value="F:hydrolase activity"/>
    <property type="evidence" value="ECO:0007669"/>
    <property type="project" value="UniProtKB-KW"/>
</dbReference>
<dbReference type="AlphaFoldDB" id="A0A3N2QBM7"/>
<proteinExistence type="inferred from homology"/>
<dbReference type="NCBIfam" id="TIGR01145">
    <property type="entry name" value="ATP_synt_delta"/>
    <property type="match status" value="1"/>
</dbReference>
<keyword evidence="8" id="KW-0378">Hydrolase</keyword>
<dbReference type="PROSITE" id="PS00389">
    <property type="entry name" value="ATPASE_DELTA"/>
    <property type="match status" value="1"/>
</dbReference>